<dbReference type="EMBL" id="JAQOSK010000014">
    <property type="protein sequence ID" value="MDC2958895.1"/>
    <property type="molecule type" value="Genomic_DNA"/>
</dbReference>
<evidence type="ECO:0000313" key="2">
    <source>
        <dbReference type="Proteomes" id="UP001221328"/>
    </source>
</evidence>
<gene>
    <name evidence="1" type="ORF">PO587_31100</name>
</gene>
<organism evidence="1 2">
    <name type="scientific">Streptomyces gilvifuscus</name>
    <dbReference type="NCBI Taxonomy" id="1550617"/>
    <lineage>
        <taxon>Bacteria</taxon>
        <taxon>Bacillati</taxon>
        <taxon>Actinomycetota</taxon>
        <taxon>Actinomycetes</taxon>
        <taxon>Kitasatosporales</taxon>
        <taxon>Streptomycetaceae</taxon>
        <taxon>Streptomyces</taxon>
    </lineage>
</organism>
<sequence length="108" mass="11526">MTTSTTRSATGPAPAAVPASLSLADVRGLVDETVRLLAEHHAFLEVAEQLAVLLRRRLAEGAYDVESAEELGRLVVADVRSLGGDRLPGLTYHRGGPRLSVPRVTIEE</sequence>
<comment type="caution">
    <text evidence="1">The sequence shown here is derived from an EMBL/GenBank/DDBJ whole genome shotgun (WGS) entry which is preliminary data.</text>
</comment>
<accession>A0ABT5G277</accession>
<dbReference type="Proteomes" id="UP001221328">
    <property type="component" value="Unassembled WGS sequence"/>
</dbReference>
<evidence type="ECO:0000313" key="1">
    <source>
        <dbReference type="EMBL" id="MDC2958895.1"/>
    </source>
</evidence>
<dbReference type="RefSeq" id="WP_272177496.1">
    <property type="nucleotide sequence ID" value="NZ_JAQOSK010000014.1"/>
</dbReference>
<name>A0ABT5G277_9ACTN</name>
<proteinExistence type="predicted"/>
<keyword evidence="2" id="KW-1185">Reference proteome</keyword>
<protein>
    <submittedName>
        <fullName evidence="1">Uncharacterized protein</fullName>
    </submittedName>
</protein>
<reference evidence="1 2" key="1">
    <citation type="journal article" date="2015" name="Int. J. Syst. Evol. Microbiol.">
        <title>Streptomyces gilvifuscus sp. nov., an actinomycete that produces antibacterial compounds isolated from soil.</title>
        <authorList>
            <person name="Nguyen T.M."/>
            <person name="Kim J."/>
        </authorList>
    </citation>
    <scope>NUCLEOTIDE SEQUENCE [LARGE SCALE GENOMIC DNA]</scope>
    <source>
        <strain evidence="1 2">T113</strain>
    </source>
</reference>